<gene>
    <name evidence="1" type="ORF">CZ674_01860</name>
</gene>
<dbReference type="AlphaFoldDB" id="A0A1R4EZZ9"/>
<reference evidence="1 2" key="1">
    <citation type="submission" date="2017-02" db="EMBL/GenBank/DDBJ databases">
        <authorList>
            <person name="Peterson S.W."/>
        </authorList>
    </citation>
    <scope>NUCLEOTIDE SEQUENCE [LARGE SCALE GENOMIC DNA]</scope>
    <source>
        <strain evidence="1 2">LMG 22410</strain>
    </source>
</reference>
<name>A0A1R4EZZ9_9MICO</name>
<keyword evidence="2" id="KW-1185">Reference proteome</keyword>
<dbReference type="EMBL" id="FUHU01000009">
    <property type="protein sequence ID" value="SJM49186.1"/>
    <property type="molecule type" value="Genomic_DNA"/>
</dbReference>
<proteinExistence type="predicted"/>
<organism evidence="1 2">
    <name type="scientific">Agrococcus casei LMG 22410</name>
    <dbReference type="NCBI Taxonomy" id="1255656"/>
    <lineage>
        <taxon>Bacteria</taxon>
        <taxon>Bacillati</taxon>
        <taxon>Actinomycetota</taxon>
        <taxon>Actinomycetes</taxon>
        <taxon>Micrococcales</taxon>
        <taxon>Microbacteriaceae</taxon>
        <taxon>Agrococcus</taxon>
    </lineage>
</organism>
<accession>A0A1R4EZZ9</accession>
<evidence type="ECO:0008006" key="3">
    <source>
        <dbReference type="Google" id="ProtNLM"/>
    </source>
</evidence>
<sequence>MSRAAMSYASALNRNELFESPGLRRDIPALLHPDEEVLLVLPGVAGDFPDLMIATSSRFLLAAVAGPIKKAKIKREVRAIDVAGVRYRPGLFTRMRVETTAGKGIKMIPNRKVDAQRFALEFDHLLRTGSLPS</sequence>
<dbReference type="Proteomes" id="UP000195787">
    <property type="component" value="Unassembled WGS sequence"/>
</dbReference>
<evidence type="ECO:0000313" key="1">
    <source>
        <dbReference type="EMBL" id="SJM49186.1"/>
    </source>
</evidence>
<evidence type="ECO:0000313" key="2">
    <source>
        <dbReference type="Proteomes" id="UP000195787"/>
    </source>
</evidence>
<protein>
    <recommendedName>
        <fullName evidence="3">YokE-like PH domain-containing protein</fullName>
    </recommendedName>
</protein>